<dbReference type="AlphaFoldDB" id="A0A9P7FMT4"/>
<comment type="caution">
    <text evidence="1">The sequence shown here is derived from an EMBL/GenBank/DDBJ whole genome shotgun (WGS) entry which is preliminary data.</text>
</comment>
<dbReference type="EMBL" id="JABCKI010006265">
    <property type="protein sequence ID" value="KAG5634809.1"/>
    <property type="molecule type" value="Genomic_DNA"/>
</dbReference>
<proteinExistence type="predicted"/>
<protein>
    <submittedName>
        <fullName evidence="1">Uncharacterized protein</fullName>
    </submittedName>
</protein>
<evidence type="ECO:0000313" key="1">
    <source>
        <dbReference type="EMBL" id="KAG5634809.1"/>
    </source>
</evidence>
<accession>A0A9P7FMT4</accession>
<reference evidence="1" key="1">
    <citation type="submission" date="2021-02" db="EMBL/GenBank/DDBJ databases">
        <authorList>
            <person name="Nieuwenhuis M."/>
            <person name="Van De Peppel L.J.J."/>
        </authorList>
    </citation>
    <scope>NUCLEOTIDE SEQUENCE</scope>
    <source>
        <strain evidence="1">D49</strain>
    </source>
</reference>
<gene>
    <name evidence="1" type="ORF">H0H81_000711</name>
</gene>
<dbReference type="Proteomes" id="UP000717328">
    <property type="component" value="Unassembled WGS sequence"/>
</dbReference>
<reference evidence="1" key="2">
    <citation type="submission" date="2021-10" db="EMBL/GenBank/DDBJ databases">
        <title>Phylogenomics reveals ancestral predisposition of the termite-cultivated fungus Termitomyces towards a domesticated lifestyle.</title>
        <authorList>
            <person name="Auxier B."/>
            <person name="Grum-Grzhimaylo A."/>
            <person name="Cardenas M.E."/>
            <person name="Lodge J.D."/>
            <person name="Laessoe T."/>
            <person name="Pedersen O."/>
            <person name="Smith M.E."/>
            <person name="Kuyper T.W."/>
            <person name="Franco-Molano E.A."/>
            <person name="Baroni T.J."/>
            <person name="Aanen D.K."/>
        </authorList>
    </citation>
    <scope>NUCLEOTIDE SEQUENCE</scope>
    <source>
        <strain evidence="1">D49</strain>
    </source>
</reference>
<name>A0A9P7FMT4_9AGAR</name>
<evidence type="ECO:0000313" key="2">
    <source>
        <dbReference type="Proteomes" id="UP000717328"/>
    </source>
</evidence>
<keyword evidence="2" id="KW-1185">Reference proteome</keyword>
<sequence>MLNYIQHWLGSHLTSFPQVFEELVIMNSAWGPEFNDVAAWSAALVEEISLFDFEEMLADEVECTEWDNELGRGFFD</sequence>
<dbReference type="OrthoDB" id="3262464at2759"/>
<organism evidence="1 2">
    <name type="scientific">Sphagnurus paluster</name>
    <dbReference type="NCBI Taxonomy" id="117069"/>
    <lineage>
        <taxon>Eukaryota</taxon>
        <taxon>Fungi</taxon>
        <taxon>Dikarya</taxon>
        <taxon>Basidiomycota</taxon>
        <taxon>Agaricomycotina</taxon>
        <taxon>Agaricomycetes</taxon>
        <taxon>Agaricomycetidae</taxon>
        <taxon>Agaricales</taxon>
        <taxon>Tricholomatineae</taxon>
        <taxon>Lyophyllaceae</taxon>
        <taxon>Sphagnurus</taxon>
    </lineage>
</organism>